<feature type="chain" id="PRO_5042069359" evidence="1">
    <location>
        <begin position="23"/>
        <end position="73"/>
    </location>
</feature>
<evidence type="ECO:0000313" key="2">
    <source>
        <dbReference type="EMBL" id="KAK3250347.1"/>
    </source>
</evidence>
<evidence type="ECO:0000313" key="3">
    <source>
        <dbReference type="Proteomes" id="UP001190700"/>
    </source>
</evidence>
<keyword evidence="1" id="KW-0732">Signal</keyword>
<dbReference type="EMBL" id="LGRX02026771">
    <property type="protein sequence ID" value="KAK3250347.1"/>
    <property type="molecule type" value="Genomic_DNA"/>
</dbReference>
<evidence type="ECO:0000256" key="1">
    <source>
        <dbReference type="SAM" id="SignalP"/>
    </source>
</evidence>
<keyword evidence="3" id="KW-1185">Reference proteome</keyword>
<reference evidence="2 3" key="1">
    <citation type="journal article" date="2015" name="Genome Biol. Evol.">
        <title>Comparative Genomics of a Bacterivorous Green Alga Reveals Evolutionary Causalities and Consequences of Phago-Mixotrophic Mode of Nutrition.</title>
        <authorList>
            <person name="Burns J.A."/>
            <person name="Paasch A."/>
            <person name="Narechania A."/>
            <person name="Kim E."/>
        </authorList>
    </citation>
    <scope>NUCLEOTIDE SEQUENCE [LARGE SCALE GENOMIC DNA]</scope>
    <source>
        <strain evidence="2 3">PLY_AMNH</strain>
    </source>
</reference>
<organism evidence="2 3">
    <name type="scientific">Cymbomonas tetramitiformis</name>
    <dbReference type="NCBI Taxonomy" id="36881"/>
    <lineage>
        <taxon>Eukaryota</taxon>
        <taxon>Viridiplantae</taxon>
        <taxon>Chlorophyta</taxon>
        <taxon>Pyramimonadophyceae</taxon>
        <taxon>Pyramimonadales</taxon>
        <taxon>Pyramimonadaceae</taxon>
        <taxon>Cymbomonas</taxon>
    </lineage>
</organism>
<dbReference type="AlphaFoldDB" id="A0AAE0CAL0"/>
<proteinExistence type="predicted"/>
<accession>A0AAE0CAL0</accession>
<comment type="caution">
    <text evidence="2">The sequence shown here is derived from an EMBL/GenBank/DDBJ whole genome shotgun (WGS) entry which is preliminary data.</text>
</comment>
<dbReference type="Proteomes" id="UP001190700">
    <property type="component" value="Unassembled WGS sequence"/>
</dbReference>
<sequence length="73" mass="8037">MNTSFCIVTFLTQNLLSAGGWGTPAVDINRRYAQKHGYQFFLETEPLQPIGAPINWSPVFAALKAESAYAGRC</sequence>
<protein>
    <submittedName>
        <fullName evidence="2">Uncharacterized protein</fullName>
    </submittedName>
</protein>
<feature type="signal peptide" evidence="1">
    <location>
        <begin position="1"/>
        <end position="22"/>
    </location>
</feature>
<gene>
    <name evidence="2" type="ORF">CYMTET_40272</name>
</gene>
<name>A0AAE0CAL0_9CHLO</name>